<dbReference type="EMBL" id="APNK01000002">
    <property type="protein sequence ID" value="KEZ78990.1"/>
    <property type="molecule type" value="Genomic_DNA"/>
</dbReference>
<dbReference type="GO" id="GO:0016491">
    <property type="term" value="F:oxidoreductase activity"/>
    <property type="evidence" value="ECO:0007669"/>
    <property type="project" value="InterPro"/>
</dbReference>
<dbReference type="PANTHER" id="PTHR48267:SF1">
    <property type="entry name" value="BILIRUBIN OXIDASE"/>
    <property type="match status" value="1"/>
</dbReference>
<dbReference type="InterPro" id="IPR011707">
    <property type="entry name" value="Cu-oxidase-like_N"/>
</dbReference>
<dbReference type="AlphaFoldDB" id="A0A084IQK6"/>
<comment type="caution">
    <text evidence="4">The sequence shown here is derived from an EMBL/GenBank/DDBJ whole genome shotgun (WGS) entry which is preliminary data.</text>
</comment>
<dbReference type="OrthoDB" id="9757546at2"/>
<dbReference type="SUPFAM" id="SSF49503">
    <property type="entry name" value="Cupredoxins"/>
    <property type="match status" value="3"/>
</dbReference>
<evidence type="ECO:0000259" key="2">
    <source>
        <dbReference type="Pfam" id="PF07731"/>
    </source>
</evidence>
<feature type="domain" description="Plastocyanin-like" evidence="2">
    <location>
        <begin position="406"/>
        <end position="533"/>
    </location>
</feature>
<dbReference type="Gene3D" id="2.60.40.420">
    <property type="entry name" value="Cupredoxins - blue copper proteins"/>
    <property type="match status" value="3"/>
</dbReference>
<accession>A0A084IQK6</accession>
<dbReference type="STRING" id="1304275.C41B8_02632"/>
<dbReference type="PANTHER" id="PTHR48267">
    <property type="entry name" value="CUPREDOXIN SUPERFAMILY PROTEIN"/>
    <property type="match status" value="1"/>
</dbReference>
<dbReference type="InterPro" id="IPR011706">
    <property type="entry name" value="Cu-oxidase_C"/>
</dbReference>
<feature type="domain" description="Plastocyanin-like" evidence="3">
    <location>
        <begin position="151"/>
        <end position="217"/>
    </location>
</feature>
<dbReference type="Proteomes" id="UP000028302">
    <property type="component" value="Unassembled WGS sequence"/>
</dbReference>
<keyword evidence="5" id="KW-1185">Reference proteome</keyword>
<dbReference type="CDD" id="cd13868">
    <property type="entry name" value="CuRO_2_CotA_like"/>
    <property type="match status" value="1"/>
</dbReference>
<organism evidence="4 5">
    <name type="scientific">Salinisphaera hydrothermalis (strain C41B8)</name>
    <dbReference type="NCBI Taxonomy" id="1304275"/>
    <lineage>
        <taxon>Bacteria</taxon>
        <taxon>Pseudomonadati</taxon>
        <taxon>Pseudomonadota</taxon>
        <taxon>Gammaproteobacteria</taxon>
        <taxon>Salinisphaerales</taxon>
        <taxon>Salinisphaeraceae</taxon>
        <taxon>Salinisphaera</taxon>
    </lineage>
</organism>
<reference evidence="4 5" key="1">
    <citation type="submission" date="2013-03" db="EMBL/GenBank/DDBJ databases">
        <title>Salinisphaera hydrothermalis C41B8 Genome Sequencing.</title>
        <authorList>
            <person name="Li C."/>
            <person name="Lai Q."/>
            <person name="Shao Z."/>
        </authorList>
    </citation>
    <scope>NUCLEOTIDE SEQUENCE [LARGE SCALE GENOMIC DNA]</scope>
    <source>
        <strain evidence="4 5">C41B8</strain>
    </source>
</reference>
<dbReference type="RefSeq" id="WP_037333565.1">
    <property type="nucleotide sequence ID" value="NZ_APNK01000002.1"/>
</dbReference>
<dbReference type="InterPro" id="IPR008972">
    <property type="entry name" value="Cupredoxin"/>
</dbReference>
<dbReference type="Pfam" id="PF07731">
    <property type="entry name" value="Cu-oxidase_2"/>
    <property type="match status" value="1"/>
</dbReference>
<name>A0A084IQK6_SALHC</name>
<evidence type="ECO:0000313" key="4">
    <source>
        <dbReference type="EMBL" id="KEZ78990.1"/>
    </source>
</evidence>
<proteinExistence type="predicted"/>
<dbReference type="NCBIfam" id="TIGR01409">
    <property type="entry name" value="TAT_signal_seq"/>
    <property type="match status" value="1"/>
</dbReference>
<sequence>MTISRRHFLRMGAAGAATAGIGMPALGWGDEGRKSPQALSMDPRTLARYVDALPVPPKAAPTRQWPLPDEHGQRIPHYRVSMNEAEVQVHRDMKPTRMWTYDGSHPGPTFDTVSGQAISVEWVNNLPSEHFLPVDYTVCGMKPGAQSVRNIVHVHGGRTPAASDGYPEDWYPPGESKTAHYPNGQEATTLWYHDHAMGVSRLNHYAGMMGAFLIRDEVEAALGLPNGDQEIPLIICDRYFSPEGQLYYPTSGIPGHPWISEFRGNAIMINGKLYPYLEVEPRKYRFRVVNGSNQRFLRLALGGKRPFHQIGSDQGLLSAPVPMTEILLAPAERADLVVDFADWSHQTFTLTNDGHAVMQLRVGGKTHRDRSQMPSTLRPVPRIPEAQAVRTRHLTLNDYMRPTGDSMLMLLNGTRWYAEPTEDPELGSVEIWNLINLTEDTHPIHLHLVRFQILDRRPIDMYLYENHKKLRYVGPSQGPAANEVGWKDVVQAHPGSVTRIIVPFDGYPGRYVWHCHIWEHAANEMMRPYIVRPPAAT</sequence>
<dbReference type="InterPro" id="IPR019546">
    <property type="entry name" value="TAT_signal_bac_arc"/>
</dbReference>
<dbReference type="GO" id="GO:0005507">
    <property type="term" value="F:copper ion binding"/>
    <property type="evidence" value="ECO:0007669"/>
    <property type="project" value="InterPro"/>
</dbReference>
<dbReference type="InterPro" id="IPR045087">
    <property type="entry name" value="Cu-oxidase_fam"/>
</dbReference>
<dbReference type="InterPro" id="IPR006311">
    <property type="entry name" value="TAT_signal"/>
</dbReference>
<dbReference type="PROSITE" id="PS51318">
    <property type="entry name" value="TAT"/>
    <property type="match status" value="1"/>
</dbReference>
<evidence type="ECO:0000259" key="3">
    <source>
        <dbReference type="Pfam" id="PF07732"/>
    </source>
</evidence>
<protein>
    <submittedName>
        <fullName evidence="4">Bilirubin oxidase</fullName>
    </submittedName>
</protein>
<evidence type="ECO:0000313" key="5">
    <source>
        <dbReference type="Proteomes" id="UP000028302"/>
    </source>
</evidence>
<dbReference type="eggNOG" id="COG2132">
    <property type="taxonomic scope" value="Bacteria"/>
</dbReference>
<dbReference type="CDD" id="cd13844">
    <property type="entry name" value="CuRO_1_BOD_CotA_like"/>
    <property type="match status" value="1"/>
</dbReference>
<keyword evidence="1" id="KW-0732">Signal</keyword>
<dbReference type="CDD" id="cd13891">
    <property type="entry name" value="CuRO_3_CotA_like"/>
    <property type="match status" value="1"/>
</dbReference>
<dbReference type="PATRIC" id="fig|1304275.5.peg.534"/>
<dbReference type="Pfam" id="PF07732">
    <property type="entry name" value="Cu-oxidase_3"/>
    <property type="match status" value="2"/>
</dbReference>
<feature type="domain" description="Plastocyanin-like" evidence="3">
    <location>
        <begin position="87"/>
        <end position="129"/>
    </location>
</feature>
<gene>
    <name evidence="4" type="ORF">C41B8_02632</name>
</gene>
<evidence type="ECO:0000256" key="1">
    <source>
        <dbReference type="ARBA" id="ARBA00022729"/>
    </source>
</evidence>